<protein>
    <submittedName>
        <fullName evidence="1">Uncharacterized protein</fullName>
    </submittedName>
</protein>
<comment type="caution">
    <text evidence="1">The sequence shown here is derived from an EMBL/GenBank/DDBJ whole genome shotgun (WGS) entry which is preliminary data.</text>
</comment>
<dbReference type="RefSeq" id="WP_267280494.1">
    <property type="nucleotide sequence ID" value="NZ_JAOVZV010000003.1"/>
</dbReference>
<sequence>MIAFQYLDSLTTTDQISLEEYLKFSKPFSKWDIRPIKDEKIWSLDSIRTSSEIANFFWGGFSQHFELTAKEAGAKPNQFLNSAYIEKNANIDFLNQNIDKFKILSSEVKKVNNKIFLNQISLHRIDNLFKENNKYWTYIISPKSPFPISDKINIERKSKFSKGQERILKQMQDLSVYAMIKTDKGVFFLKDRFTDNSHGYYYSFTKTMEQNNHLFEISDFTKITDEFYHYIAN</sequence>
<reference evidence="1" key="1">
    <citation type="submission" date="2022-10" db="EMBL/GenBank/DDBJ databases">
        <title>Chryseobacterium sp. nov., a novel bacterial species.</title>
        <authorList>
            <person name="Cao Y."/>
        </authorList>
    </citation>
    <scope>NUCLEOTIDE SEQUENCE</scope>
    <source>
        <strain evidence="1">KC 927</strain>
    </source>
</reference>
<dbReference type="Proteomes" id="UP001070176">
    <property type="component" value="Unassembled WGS sequence"/>
</dbReference>
<organism evidence="1 2">
    <name type="scientific">Chryseobacterium luquanense</name>
    <dbReference type="NCBI Taxonomy" id="2983766"/>
    <lineage>
        <taxon>Bacteria</taxon>
        <taxon>Pseudomonadati</taxon>
        <taxon>Bacteroidota</taxon>
        <taxon>Flavobacteriia</taxon>
        <taxon>Flavobacteriales</taxon>
        <taxon>Weeksellaceae</taxon>
        <taxon>Chryseobacterium group</taxon>
        <taxon>Chryseobacterium</taxon>
    </lineage>
</organism>
<proteinExistence type="predicted"/>
<gene>
    <name evidence="1" type="ORF">OEA66_05830</name>
</gene>
<name>A0ABT3Y147_9FLAO</name>
<keyword evidence="2" id="KW-1185">Reference proteome</keyword>
<evidence type="ECO:0000313" key="2">
    <source>
        <dbReference type="Proteomes" id="UP001070176"/>
    </source>
</evidence>
<evidence type="ECO:0000313" key="1">
    <source>
        <dbReference type="EMBL" id="MCX8531865.1"/>
    </source>
</evidence>
<dbReference type="EMBL" id="JAOVZV010000003">
    <property type="protein sequence ID" value="MCX8531865.1"/>
    <property type="molecule type" value="Genomic_DNA"/>
</dbReference>
<accession>A0ABT3Y147</accession>